<keyword evidence="4 6" id="KW-1133">Transmembrane helix</keyword>
<dbReference type="Proteomes" id="UP000682713">
    <property type="component" value="Unassembled WGS sequence"/>
</dbReference>
<evidence type="ECO:0000313" key="9">
    <source>
        <dbReference type="Proteomes" id="UP000682713"/>
    </source>
</evidence>
<evidence type="ECO:0000256" key="6">
    <source>
        <dbReference type="SAM" id="Phobius"/>
    </source>
</evidence>
<gene>
    <name evidence="8" type="ORF">KHA93_09980</name>
</gene>
<dbReference type="PANTHER" id="PTHR36115:SF9">
    <property type="entry name" value="LMO1584 PROTEIN"/>
    <property type="match status" value="1"/>
</dbReference>
<protein>
    <submittedName>
        <fullName evidence="8">RDD family protein</fullName>
    </submittedName>
</protein>
<dbReference type="InterPro" id="IPR051791">
    <property type="entry name" value="Pra-immunoreactive"/>
</dbReference>
<evidence type="ECO:0000256" key="3">
    <source>
        <dbReference type="ARBA" id="ARBA00022692"/>
    </source>
</evidence>
<feature type="transmembrane region" description="Helical" evidence="6">
    <location>
        <begin position="27"/>
        <end position="49"/>
    </location>
</feature>
<feature type="domain" description="RDD" evidence="7">
    <location>
        <begin position="20"/>
        <end position="145"/>
    </location>
</feature>
<evidence type="ECO:0000259" key="7">
    <source>
        <dbReference type="Pfam" id="PF06271"/>
    </source>
</evidence>
<evidence type="ECO:0000313" key="8">
    <source>
        <dbReference type="EMBL" id="MBS4199985.1"/>
    </source>
</evidence>
<dbReference type="PANTHER" id="PTHR36115">
    <property type="entry name" value="PROLINE-RICH ANTIGEN HOMOLOG-RELATED"/>
    <property type="match status" value="1"/>
</dbReference>
<dbReference type="GO" id="GO:0005886">
    <property type="term" value="C:plasma membrane"/>
    <property type="evidence" value="ECO:0007669"/>
    <property type="project" value="UniProtKB-SubCell"/>
</dbReference>
<feature type="transmembrane region" description="Helical" evidence="6">
    <location>
        <begin position="61"/>
        <end position="79"/>
    </location>
</feature>
<keyword evidence="5 6" id="KW-0472">Membrane</keyword>
<keyword evidence="2" id="KW-1003">Cell membrane</keyword>
<keyword evidence="3 6" id="KW-0812">Transmembrane</keyword>
<keyword evidence="9" id="KW-1185">Reference proteome</keyword>
<evidence type="ECO:0000256" key="2">
    <source>
        <dbReference type="ARBA" id="ARBA00022475"/>
    </source>
</evidence>
<accession>A0A942YLT9</accession>
<comment type="subcellular location">
    <subcellularLocation>
        <location evidence="1">Cell membrane</location>
        <topology evidence="1">Multi-pass membrane protein</topology>
    </subcellularLocation>
</comment>
<name>A0A942YLT9_9BACI</name>
<dbReference type="AlphaFoldDB" id="A0A942YLT9"/>
<reference evidence="8 9" key="1">
    <citation type="submission" date="2021-05" db="EMBL/GenBank/DDBJ databases">
        <title>Novel Bacillus species.</title>
        <authorList>
            <person name="Liu G."/>
        </authorList>
    </citation>
    <scope>NUCLEOTIDE SEQUENCE [LARGE SCALE GENOMIC DNA]</scope>
    <source>
        <strain evidence="8 9">FJAT-49732</strain>
    </source>
</reference>
<comment type="caution">
    <text evidence="8">The sequence shown here is derived from an EMBL/GenBank/DDBJ whole genome shotgun (WGS) entry which is preliminary data.</text>
</comment>
<evidence type="ECO:0000256" key="1">
    <source>
        <dbReference type="ARBA" id="ARBA00004651"/>
    </source>
</evidence>
<dbReference type="RefSeq" id="WP_213110610.1">
    <property type="nucleotide sequence ID" value="NZ_JAGYPJ010000001.1"/>
</dbReference>
<proteinExistence type="predicted"/>
<sequence length="162" mass="18438">MENQSQLVEKVQTPIVSYHYAGFWMRFWAYLLDGIIIFSINGILVKPLFRAIGISLSDSGIFTPYGITAGLIFYLYFILMTKLFGQTLGKMVFGLKVIPLKGDRITWSTVIFREGIGRYISATFQFLYAVVAFTPKKQGLHDIFADTTVIHERTKMVEPAYS</sequence>
<dbReference type="Pfam" id="PF06271">
    <property type="entry name" value="RDD"/>
    <property type="match status" value="1"/>
</dbReference>
<evidence type="ECO:0000256" key="5">
    <source>
        <dbReference type="ARBA" id="ARBA00023136"/>
    </source>
</evidence>
<organism evidence="8 9">
    <name type="scientific">Lederbergia citrisecunda</name>
    <dbReference type="NCBI Taxonomy" id="2833583"/>
    <lineage>
        <taxon>Bacteria</taxon>
        <taxon>Bacillati</taxon>
        <taxon>Bacillota</taxon>
        <taxon>Bacilli</taxon>
        <taxon>Bacillales</taxon>
        <taxon>Bacillaceae</taxon>
        <taxon>Lederbergia</taxon>
    </lineage>
</organism>
<dbReference type="InterPro" id="IPR010432">
    <property type="entry name" value="RDD"/>
</dbReference>
<dbReference type="EMBL" id="JAGYPJ010000001">
    <property type="protein sequence ID" value="MBS4199985.1"/>
    <property type="molecule type" value="Genomic_DNA"/>
</dbReference>
<evidence type="ECO:0000256" key="4">
    <source>
        <dbReference type="ARBA" id="ARBA00022989"/>
    </source>
</evidence>